<dbReference type="AlphaFoldDB" id="A0A841FF70"/>
<gene>
    <name evidence="2" type="ORF">HNR73_002075</name>
</gene>
<proteinExistence type="predicted"/>
<dbReference type="EMBL" id="JACHGT010000004">
    <property type="protein sequence ID" value="MBB6034225.1"/>
    <property type="molecule type" value="Genomic_DNA"/>
</dbReference>
<dbReference type="Pfam" id="PF07969">
    <property type="entry name" value="Amidohydro_3"/>
    <property type="match status" value="1"/>
</dbReference>
<keyword evidence="2" id="KW-0378">Hydrolase</keyword>
<comment type="caution">
    <text evidence="2">The sequence shown here is derived from an EMBL/GenBank/DDBJ whole genome shotgun (WGS) entry which is preliminary data.</text>
</comment>
<dbReference type="RefSeq" id="WP_184787107.1">
    <property type="nucleotide sequence ID" value="NZ_BONT01000045.1"/>
</dbReference>
<dbReference type="SUPFAM" id="SSF51338">
    <property type="entry name" value="Composite domain of metallo-dependent hydrolases"/>
    <property type="match status" value="1"/>
</dbReference>
<dbReference type="InterPro" id="IPR013108">
    <property type="entry name" value="Amidohydro_3"/>
</dbReference>
<dbReference type="CDD" id="cd01297">
    <property type="entry name" value="D-aminoacylase"/>
    <property type="match status" value="1"/>
</dbReference>
<name>A0A841FF70_9ACTN</name>
<evidence type="ECO:0000259" key="1">
    <source>
        <dbReference type="Pfam" id="PF07969"/>
    </source>
</evidence>
<dbReference type="GO" id="GO:0016812">
    <property type="term" value="F:hydrolase activity, acting on carbon-nitrogen (but not peptide) bonds, in cyclic amides"/>
    <property type="evidence" value="ECO:0007669"/>
    <property type="project" value="TreeGrafter"/>
</dbReference>
<reference evidence="2 3" key="1">
    <citation type="submission" date="2020-08" db="EMBL/GenBank/DDBJ databases">
        <title>Genomic Encyclopedia of Type Strains, Phase IV (KMG-IV): sequencing the most valuable type-strain genomes for metagenomic binning, comparative biology and taxonomic classification.</title>
        <authorList>
            <person name="Goeker M."/>
        </authorList>
    </citation>
    <scope>NUCLEOTIDE SEQUENCE [LARGE SCALE GENOMIC DNA]</scope>
    <source>
        <strain evidence="2 3">YIM 65646</strain>
    </source>
</reference>
<evidence type="ECO:0000313" key="2">
    <source>
        <dbReference type="EMBL" id="MBB6034225.1"/>
    </source>
</evidence>
<dbReference type="GO" id="GO:0005829">
    <property type="term" value="C:cytosol"/>
    <property type="evidence" value="ECO:0007669"/>
    <property type="project" value="TreeGrafter"/>
</dbReference>
<dbReference type="SUPFAM" id="SSF51556">
    <property type="entry name" value="Metallo-dependent hydrolases"/>
    <property type="match status" value="1"/>
</dbReference>
<evidence type="ECO:0000313" key="3">
    <source>
        <dbReference type="Proteomes" id="UP000548476"/>
    </source>
</evidence>
<dbReference type="InterPro" id="IPR032466">
    <property type="entry name" value="Metal_Hydrolase"/>
</dbReference>
<feature type="domain" description="Amidohydrolase 3" evidence="1">
    <location>
        <begin position="45"/>
        <end position="505"/>
    </location>
</feature>
<dbReference type="PANTHER" id="PTHR11647">
    <property type="entry name" value="HYDRANTOINASE/DIHYDROPYRIMIDINASE FAMILY MEMBER"/>
    <property type="match status" value="1"/>
</dbReference>
<dbReference type="Proteomes" id="UP000548476">
    <property type="component" value="Unassembled WGS sequence"/>
</dbReference>
<accession>A0A841FF70</accession>
<dbReference type="EC" id="3.5.1.81" evidence="2"/>
<sequence length="525" mass="55650">MGGLVVRRASIVDGTGAPAFDGDVRVHDGRIAEIGRPGELDGPGIDAAGLVLSPGFVDMHSHSEARLTDPAFTAKSRQGVTCEVVGQDGLSFAPLDESTSEGVRGLITGWHGVDVPAWPSVGAYLDHFDTGSRANVCYLVPHGNIRAMALGFGARAATPAELDTMRRLLAEGMRQGAFGMSTGLTYVPGMYADAGELTALCQTVASFGGFHDTHHRSYGAGALAAYEEMIEISRRSGCPLHLAHATMNFPPNRGRGPDLLALLDAALDSGLDLTFDTYPYLAGSTTLAALLPSWSASGGPTAILERLGDAGLREKIAHDLEVTGSDGCHGVPVDWDTVEIAGVADDGQSWAVGRTIAALAAERNRPPFEVFAGLLRDDRLGTTIRQHVGDEDNVRAIMRHRAHTAGSDGLYPGAKPHPRAFGTFPRYLGHYVRELRVLSLEDCVAHLSGRAARRLGLRDRGLVRTGYAADLVLFDPETVADTATYDDPFGAPEGIRHVFVNGVAVLADGEDTDALPGRALRHLSR</sequence>
<organism evidence="2 3">
    <name type="scientific">Phytomonospora endophytica</name>
    <dbReference type="NCBI Taxonomy" id="714109"/>
    <lineage>
        <taxon>Bacteria</taxon>
        <taxon>Bacillati</taxon>
        <taxon>Actinomycetota</taxon>
        <taxon>Actinomycetes</taxon>
        <taxon>Micromonosporales</taxon>
        <taxon>Micromonosporaceae</taxon>
        <taxon>Phytomonospora</taxon>
    </lineage>
</organism>
<dbReference type="InterPro" id="IPR011059">
    <property type="entry name" value="Metal-dep_hydrolase_composite"/>
</dbReference>
<dbReference type="Gene3D" id="3.30.1490.130">
    <property type="entry name" value="D-aminoacylase. Domain 3"/>
    <property type="match status" value="1"/>
</dbReference>
<dbReference type="Gene3D" id="2.30.40.10">
    <property type="entry name" value="Urease, subunit C, domain 1"/>
    <property type="match status" value="1"/>
</dbReference>
<dbReference type="Gene3D" id="3.20.20.140">
    <property type="entry name" value="Metal-dependent hydrolases"/>
    <property type="match status" value="2"/>
</dbReference>
<keyword evidence="3" id="KW-1185">Reference proteome</keyword>
<protein>
    <submittedName>
        <fullName evidence="2">N-acyl-D-amino-acid deacylase</fullName>
        <ecNumber evidence="2">3.5.1.81</ecNumber>
    </submittedName>
</protein>
<dbReference type="PANTHER" id="PTHR11647:SF1">
    <property type="entry name" value="COLLAPSIN RESPONSE MEDIATOR PROTEIN"/>
    <property type="match status" value="1"/>
</dbReference>
<dbReference type="InterPro" id="IPR050378">
    <property type="entry name" value="Metallo-dep_Hydrolases_sf"/>
</dbReference>
<dbReference type="GO" id="GO:0047420">
    <property type="term" value="F:N-acyl-D-amino-acid deacylase activity"/>
    <property type="evidence" value="ECO:0007669"/>
    <property type="project" value="UniProtKB-EC"/>
</dbReference>
<dbReference type="InterPro" id="IPR023100">
    <property type="entry name" value="D-aminoacylase_insert_dom_sf"/>
</dbReference>